<evidence type="ECO:0000313" key="2">
    <source>
        <dbReference type="EMBL" id="EGG07375.1"/>
    </source>
</evidence>
<dbReference type="AlphaFoldDB" id="F4RJU5"/>
<accession>F4RJU5</accession>
<feature type="region of interest" description="Disordered" evidence="1">
    <location>
        <begin position="1"/>
        <end position="95"/>
    </location>
</feature>
<dbReference type="KEGG" id="mlr:MELLADRAFT_52431"/>
<name>F4RJU5_MELLP</name>
<dbReference type="HOGENOM" id="CLU_164906_0_0_1"/>
<dbReference type="GeneID" id="18928819"/>
<protein>
    <submittedName>
        <fullName evidence="2">Uncharacterized protein</fullName>
    </submittedName>
</protein>
<reference evidence="3" key="1">
    <citation type="journal article" date="2011" name="Proc. Natl. Acad. Sci. U.S.A.">
        <title>Obligate biotrophy features unraveled by the genomic analysis of rust fungi.</title>
        <authorList>
            <person name="Duplessis S."/>
            <person name="Cuomo C.A."/>
            <person name="Lin Y.-C."/>
            <person name="Aerts A."/>
            <person name="Tisserant E."/>
            <person name="Veneault-Fourrey C."/>
            <person name="Joly D.L."/>
            <person name="Hacquard S."/>
            <person name="Amselem J."/>
            <person name="Cantarel B.L."/>
            <person name="Chiu R."/>
            <person name="Coutinho P.M."/>
            <person name="Feau N."/>
            <person name="Field M."/>
            <person name="Frey P."/>
            <person name="Gelhaye E."/>
            <person name="Goldberg J."/>
            <person name="Grabherr M.G."/>
            <person name="Kodira C.D."/>
            <person name="Kohler A."/>
            <person name="Kuees U."/>
            <person name="Lindquist E.A."/>
            <person name="Lucas S.M."/>
            <person name="Mago R."/>
            <person name="Mauceli E."/>
            <person name="Morin E."/>
            <person name="Murat C."/>
            <person name="Pangilinan J.L."/>
            <person name="Park R."/>
            <person name="Pearson M."/>
            <person name="Quesneville H."/>
            <person name="Rouhier N."/>
            <person name="Sakthikumar S."/>
            <person name="Salamov A.A."/>
            <person name="Schmutz J."/>
            <person name="Selles B."/>
            <person name="Shapiro H."/>
            <person name="Tanguay P."/>
            <person name="Tuskan G.A."/>
            <person name="Henrissat B."/>
            <person name="Van de Peer Y."/>
            <person name="Rouze P."/>
            <person name="Ellis J.G."/>
            <person name="Dodds P.N."/>
            <person name="Schein J.E."/>
            <person name="Zhong S."/>
            <person name="Hamelin R.C."/>
            <person name="Grigoriev I.V."/>
            <person name="Szabo L.J."/>
            <person name="Martin F."/>
        </authorList>
    </citation>
    <scope>NUCLEOTIDE SEQUENCE [LARGE SCALE GENOMIC DNA]</scope>
    <source>
        <strain evidence="3">98AG31 / pathotype 3-4-7</strain>
    </source>
</reference>
<keyword evidence="3" id="KW-1185">Reference proteome</keyword>
<dbReference type="VEuPathDB" id="FungiDB:MELLADRAFT_52431"/>
<evidence type="ECO:0000313" key="3">
    <source>
        <dbReference type="Proteomes" id="UP000001072"/>
    </source>
</evidence>
<sequence length="95" mass="10764">MTPRPNQSVTHHMSPIDQAPYQSCLGQVTSMESFGSPSQSPVMSDTERKKRDKHCQHLQMTYKDSYAMDQQPQPNSLFEKIKGPSGQLDEPIQLD</sequence>
<dbReference type="Proteomes" id="UP000001072">
    <property type="component" value="Unassembled WGS sequence"/>
</dbReference>
<feature type="compositionally biased region" description="Polar residues" evidence="1">
    <location>
        <begin position="20"/>
        <end position="43"/>
    </location>
</feature>
<dbReference type="RefSeq" id="XP_007409282.1">
    <property type="nucleotide sequence ID" value="XM_007409220.1"/>
</dbReference>
<proteinExistence type="predicted"/>
<organism evidence="3">
    <name type="scientific">Melampsora larici-populina (strain 98AG31 / pathotype 3-4-7)</name>
    <name type="common">Poplar leaf rust fungus</name>
    <dbReference type="NCBI Taxonomy" id="747676"/>
    <lineage>
        <taxon>Eukaryota</taxon>
        <taxon>Fungi</taxon>
        <taxon>Dikarya</taxon>
        <taxon>Basidiomycota</taxon>
        <taxon>Pucciniomycotina</taxon>
        <taxon>Pucciniomycetes</taxon>
        <taxon>Pucciniales</taxon>
        <taxon>Melampsoraceae</taxon>
        <taxon>Melampsora</taxon>
    </lineage>
</organism>
<dbReference type="EMBL" id="GL883104">
    <property type="protein sequence ID" value="EGG07375.1"/>
    <property type="molecule type" value="Genomic_DNA"/>
</dbReference>
<dbReference type="InParanoid" id="F4RJU5"/>
<gene>
    <name evidence="2" type="ORF">MELLADRAFT_52431</name>
</gene>
<evidence type="ECO:0000256" key="1">
    <source>
        <dbReference type="SAM" id="MobiDB-lite"/>
    </source>
</evidence>
<feature type="compositionally biased region" description="Polar residues" evidence="1">
    <location>
        <begin position="1"/>
        <end position="11"/>
    </location>
</feature>